<reference evidence="2" key="2">
    <citation type="submission" date="2015-06" db="UniProtKB">
        <authorList>
            <consortium name="EnsemblMetazoa"/>
        </authorList>
    </citation>
    <scope>IDENTIFICATION</scope>
</reference>
<feature type="region of interest" description="Disordered" evidence="1">
    <location>
        <begin position="1"/>
        <end position="37"/>
    </location>
</feature>
<gene>
    <name evidence="2" type="primary">107366443</name>
</gene>
<dbReference type="EnsemblMetazoa" id="tetur18g01980.1">
    <property type="protein sequence ID" value="tetur18g01980.1"/>
    <property type="gene ID" value="tetur18g01980"/>
</dbReference>
<feature type="compositionally biased region" description="Basic and acidic residues" evidence="1">
    <location>
        <begin position="11"/>
        <end position="27"/>
    </location>
</feature>
<feature type="compositionally biased region" description="Acidic residues" evidence="1">
    <location>
        <begin position="1"/>
        <end position="10"/>
    </location>
</feature>
<dbReference type="HOGENOM" id="CLU_071407_3_0_1"/>
<evidence type="ECO:0000313" key="2">
    <source>
        <dbReference type="EnsemblMetazoa" id="tetur18g01980.1"/>
    </source>
</evidence>
<name>T1KR21_TETUR</name>
<sequence>MDEMDIEVDELDNKVDESNNEVEKSNNEGDEMDASSEASDITTIKVHFLGEWHDIVIDWNDDREYKQDQIFAQLEEMTGILSAFITFMGLYEMRPVNPRRRNGIKLFYIHNNDFHYVGVGSCPPNLIKEDVIDSCIEDGERFYLSYNLYFERFILRNAAISFMLVPEILVVEGRCNMHLCQTTHTEPFFNRVKDIILSEPLNDEMLERFEALGDPEGRFHSWYIAVKYIYQEYNILQFFEVACSNKLSPHNNEVFDDSDENIIEALEALDVN</sequence>
<dbReference type="AlphaFoldDB" id="T1KR21"/>
<protein>
    <submittedName>
        <fullName evidence="2">Uncharacterized protein</fullName>
    </submittedName>
</protein>
<evidence type="ECO:0000256" key="1">
    <source>
        <dbReference type="SAM" id="MobiDB-lite"/>
    </source>
</evidence>
<dbReference type="Proteomes" id="UP000015104">
    <property type="component" value="Unassembled WGS sequence"/>
</dbReference>
<dbReference type="EMBL" id="CAEY01000383">
    <property type="status" value="NOT_ANNOTATED_CDS"/>
    <property type="molecule type" value="Genomic_DNA"/>
</dbReference>
<accession>T1KR21</accession>
<organism evidence="2 3">
    <name type="scientific">Tetranychus urticae</name>
    <name type="common">Two-spotted spider mite</name>
    <dbReference type="NCBI Taxonomy" id="32264"/>
    <lineage>
        <taxon>Eukaryota</taxon>
        <taxon>Metazoa</taxon>
        <taxon>Ecdysozoa</taxon>
        <taxon>Arthropoda</taxon>
        <taxon>Chelicerata</taxon>
        <taxon>Arachnida</taxon>
        <taxon>Acari</taxon>
        <taxon>Acariformes</taxon>
        <taxon>Trombidiformes</taxon>
        <taxon>Prostigmata</taxon>
        <taxon>Eleutherengona</taxon>
        <taxon>Raphignathae</taxon>
        <taxon>Tetranychoidea</taxon>
        <taxon>Tetranychidae</taxon>
        <taxon>Tetranychus</taxon>
    </lineage>
</organism>
<dbReference type="KEGG" id="tut:107366443"/>
<proteinExistence type="predicted"/>
<reference evidence="3" key="1">
    <citation type="submission" date="2011-08" db="EMBL/GenBank/DDBJ databases">
        <authorList>
            <person name="Rombauts S."/>
        </authorList>
    </citation>
    <scope>NUCLEOTIDE SEQUENCE</scope>
    <source>
        <strain evidence="3">London</strain>
    </source>
</reference>
<evidence type="ECO:0000313" key="3">
    <source>
        <dbReference type="Proteomes" id="UP000015104"/>
    </source>
</evidence>
<keyword evidence="3" id="KW-1185">Reference proteome</keyword>